<evidence type="ECO:0008006" key="13">
    <source>
        <dbReference type="Google" id="ProtNLM"/>
    </source>
</evidence>
<keyword evidence="3 7" id="KW-0479">Metal-binding</keyword>
<dbReference type="KEGG" id="aqu:100632651"/>
<dbReference type="eggNOG" id="KOG0297">
    <property type="taxonomic scope" value="Eukaryota"/>
</dbReference>
<feature type="domain" description="MATH" evidence="9">
    <location>
        <begin position="267"/>
        <end position="415"/>
    </location>
</feature>
<dbReference type="GO" id="GO:0042981">
    <property type="term" value="P:regulation of apoptotic process"/>
    <property type="evidence" value="ECO:0007669"/>
    <property type="project" value="InterPro"/>
</dbReference>
<dbReference type="GO" id="GO:0005737">
    <property type="term" value="C:cytoplasm"/>
    <property type="evidence" value="ECO:0007669"/>
    <property type="project" value="UniProtKB-SubCell"/>
</dbReference>
<evidence type="ECO:0000259" key="9">
    <source>
        <dbReference type="PROSITE" id="PS50144"/>
    </source>
</evidence>
<evidence type="ECO:0000256" key="7">
    <source>
        <dbReference type="PROSITE-ProRule" id="PRU00207"/>
    </source>
</evidence>
<dbReference type="EnsemblMetazoa" id="XM_003383506.2">
    <property type="protein sequence ID" value="XP_003383554.1"/>
    <property type="gene ID" value="LOC100632651"/>
</dbReference>
<dbReference type="Proteomes" id="UP000007879">
    <property type="component" value="Unassembled WGS sequence"/>
</dbReference>
<keyword evidence="5 7" id="KW-0863">Zinc-finger</keyword>
<dbReference type="PROSITE" id="PS50144">
    <property type="entry name" value="MATH"/>
    <property type="match status" value="1"/>
</dbReference>
<dbReference type="PANTHER" id="PTHR10131:SF94">
    <property type="entry name" value="TNF RECEPTOR-ASSOCIATED FACTOR 4"/>
    <property type="match status" value="1"/>
</dbReference>
<dbReference type="InterPro" id="IPR013083">
    <property type="entry name" value="Znf_RING/FYVE/PHD"/>
</dbReference>
<evidence type="ECO:0000256" key="2">
    <source>
        <dbReference type="ARBA" id="ARBA00022490"/>
    </source>
</evidence>
<dbReference type="PROSITE" id="PS50145">
    <property type="entry name" value="ZF_TRAF"/>
    <property type="match status" value="2"/>
</dbReference>
<dbReference type="PROSITE" id="PS50089">
    <property type="entry name" value="ZF_RING_2"/>
    <property type="match status" value="1"/>
</dbReference>
<evidence type="ECO:0000313" key="11">
    <source>
        <dbReference type="EnsemblMetazoa" id="Aqu2.1.41490_001"/>
    </source>
</evidence>
<keyword evidence="4" id="KW-0677">Repeat</keyword>
<feature type="domain" description="RING-type" evidence="8">
    <location>
        <begin position="41"/>
        <end position="85"/>
    </location>
</feature>
<dbReference type="InterPro" id="IPR001293">
    <property type="entry name" value="Znf_TRAF"/>
</dbReference>
<keyword evidence="2" id="KW-0963">Cytoplasm</keyword>
<dbReference type="OrthoDB" id="5945397at2759"/>
<gene>
    <name evidence="11" type="primary">100632651</name>
</gene>
<dbReference type="SUPFAM" id="SSF57850">
    <property type="entry name" value="RING/U-box"/>
    <property type="match status" value="1"/>
</dbReference>
<evidence type="ECO:0000256" key="5">
    <source>
        <dbReference type="ARBA" id="ARBA00022771"/>
    </source>
</evidence>
<feature type="domain" description="TRAF-type" evidence="10">
    <location>
        <begin position="126"/>
        <end position="177"/>
    </location>
</feature>
<dbReference type="GO" id="GO:0007165">
    <property type="term" value="P:signal transduction"/>
    <property type="evidence" value="ECO:0007669"/>
    <property type="project" value="InterPro"/>
</dbReference>
<dbReference type="InterPro" id="IPR002083">
    <property type="entry name" value="MATH/TRAF_dom"/>
</dbReference>
<dbReference type="PANTHER" id="PTHR10131">
    <property type="entry name" value="TNF RECEPTOR ASSOCIATED FACTOR"/>
    <property type="match status" value="1"/>
</dbReference>
<reference evidence="11" key="2">
    <citation type="submission" date="2017-05" db="UniProtKB">
        <authorList>
            <consortium name="EnsemblMetazoa"/>
        </authorList>
    </citation>
    <scope>IDENTIFICATION</scope>
</reference>
<dbReference type="InterPro" id="IPR012227">
    <property type="entry name" value="TNF_rcpt-assoc_TRAF_met"/>
</dbReference>
<organism evidence="11">
    <name type="scientific">Amphimedon queenslandica</name>
    <name type="common">Sponge</name>
    <dbReference type="NCBI Taxonomy" id="400682"/>
    <lineage>
        <taxon>Eukaryota</taxon>
        <taxon>Metazoa</taxon>
        <taxon>Porifera</taxon>
        <taxon>Demospongiae</taxon>
        <taxon>Heteroscleromorpha</taxon>
        <taxon>Haplosclerida</taxon>
        <taxon>Niphatidae</taxon>
        <taxon>Amphimedon</taxon>
    </lineage>
</organism>
<evidence type="ECO:0000256" key="4">
    <source>
        <dbReference type="ARBA" id="ARBA00022737"/>
    </source>
</evidence>
<accession>A0A1X7VNS4</accession>
<dbReference type="PIRSF" id="PIRSF015614">
    <property type="entry name" value="TRAF"/>
    <property type="match status" value="1"/>
</dbReference>
<dbReference type="EnsemblMetazoa" id="Aqu2.1.41490_001">
    <property type="protein sequence ID" value="Aqu2.1.41490_001"/>
    <property type="gene ID" value="Aqu2.1.41490"/>
</dbReference>
<dbReference type="SUPFAM" id="SSF49599">
    <property type="entry name" value="TRAF domain-like"/>
    <property type="match status" value="3"/>
</dbReference>
<evidence type="ECO:0000259" key="8">
    <source>
        <dbReference type="PROSITE" id="PS50089"/>
    </source>
</evidence>
<sequence length="425" mass="48914">MAAANDRLLSTFVKSFKDTDSSYGGYDYTFVDGDPPSSYICLICTLVSRDPHQVSCCYNIYCKSCLDKHRKKSSRNGRFSCPACRKLLDLRSYFKDGRMEREIKGLKVRCTIEECDWKGTISDIEAHVVACPYRMVDCSLGCGEKIDRREMEAHLKDCPKRIVSCQYCKDEGPHDIITSDAHLDECYSYPVECCHEGCEEIKARCLLEYHEQSCPKAVVFCEYSHLGCDKVLKREEQEKHNEESVKEHLQMAIKRVDSLQMKSIGNSSSQVFKMTNPSSYKYNDQVWYSPSFYTSPGGYKMMLCVYANGYGKGKGTHLSCYTVLVPGEYDDELGWPFQGEVTVELLNQHEDKNHKKLVIKYDQSTPEDCKKRVTKNKVSDKWGEDQFFAHSDFQLILHANYGFLGRWYFRVSAKVTSKTKPWLVL</sequence>
<dbReference type="InterPro" id="IPR049342">
    <property type="entry name" value="TRAF1-6_MATH_dom"/>
</dbReference>
<proteinExistence type="predicted"/>
<keyword evidence="12" id="KW-1185">Reference proteome</keyword>
<dbReference type="Pfam" id="PF21355">
    <property type="entry name" value="TRAF-mep_MATH"/>
    <property type="match status" value="1"/>
</dbReference>
<dbReference type="InParanoid" id="A0A1X7VNS4"/>
<feature type="domain" description="TRAF-type" evidence="10">
    <location>
        <begin position="181"/>
        <end position="238"/>
    </location>
</feature>
<evidence type="ECO:0000256" key="3">
    <source>
        <dbReference type="ARBA" id="ARBA00022723"/>
    </source>
</evidence>
<evidence type="ECO:0000256" key="6">
    <source>
        <dbReference type="ARBA" id="ARBA00022833"/>
    </source>
</evidence>
<name>A0A1X7VNS4_AMPQE</name>
<feature type="zinc finger region" description="TRAF-type" evidence="7">
    <location>
        <begin position="126"/>
        <end position="177"/>
    </location>
</feature>
<protein>
    <recommendedName>
        <fullName evidence="13">TNF receptor-associated factor</fullName>
    </recommendedName>
</protein>
<evidence type="ECO:0000256" key="1">
    <source>
        <dbReference type="ARBA" id="ARBA00004496"/>
    </source>
</evidence>
<evidence type="ECO:0000313" key="12">
    <source>
        <dbReference type="Proteomes" id="UP000007879"/>
    </source>
</evidence>
<comment type="subcellular location">
    <subcellularLocation>
        <location evidence="1">Cytoplasm</location>
    </subcellularLocation>
</comment>
<dbReference type="GO" id="GO:0008270">
    <property type="term" value="F:zinc ion binding"/>
    <property type="evidence" value="ECO:0007669"/>
    <property type="project" value="UniProtKB-KW"/>
</dbReference>
<dbReference type="Gene3D" id="2.60.210.10">
    <property type="entry name" value="Apoptosis, Tumor Necrosis Factor Receptor Associated Protein 2, Chain A"/>
    <property type="match status" value="1"/>
</dbReference>
<dbReference type="GO" id="GO:0043122">
    <property type="term" value="P:regulation of canonical NF-kappaB signal transduction"/>
    <property type="evidence" value="ECO:0007669"/>
    <property type="project" value="TreeGrafter"/>
</dbReference>
<dbReference type="InterPro" id="IPR001841">
    <property type="entry name" value="Znf_RING"/>
</dbReference>
<feature type="zinc finger region" description="TRAF-type" evidence="7">
    <location>
        <begin position="181"/>
        <end position="238"/>
    </location>
</feature>
<evidence type="ECO:0000259" key="10">
    <source>
        <dbReference type="PROSITE" id="PS50145"/>
    </source>
</evidence>
<dbReference type="Gene3D" id="3.30.40.10">
    <property type="entry name" value="Zinc/RING finger domain, C3HC4 (zinc finger)"/>
    <property type="match status" value="3"/>
</dbReference>
<dbReference type="AlphaFoldDB" id="A0A1X7VNS4"/>
<dbReference type="InterPro" id="IPR008974">
    <property type="entry name" value="TRAF-like"/>
</dbReference>
<keyword evidence="6 7" id="KW-0862">Zinc</keyword>
<reference evidence="12" key="1">
    <citation type="journal article" date="2010" name="Nature">
        <title>The Amphimedon queenslandica genome and the evolution of animal complexity.</title>
        <authorList>
            <person name="Srivastava M."/>
            <person name="Simakov O."/>
            <person name="Chapman J."/>
            <person name="Fahey B."/>
            <person name="Gauthier M.E."/>
            <person name="Mitros T."/>
            <person name="Richards G.S."/>
            <person name="Conaco C."/>
            <person name="Dacre M."/>
            <person name="Hellsten U."/>
            <person name="Larroux C."/>
            <person name="Putnam N.H."/>
            <person name="Stanke M."/>
            <person name="Adamska M."/>
            <person name="Darling A."/>
            <person name="Degnan S.M."/>
            <person name="Oakley T.H."/>
            <person name="Plachetzki D.C."/>
            <person name="Zhai Y."/>
            <person name="Adamski M."/>
            <person name="Calcino A."/>
            <person name="Cummins S.F."/>
            <person name="Goodstein D.M."/>
            <person name="Harris C."/>
            <person name="Jackson D.J."/>
            <person name="Leys S.P."/>
            <person name="Shu S."/>
            <person name="Woodcroft B.J."/>
            <person name="Vervoort M."/>
            <person name="Kosik K.S."/>
            <person name="Manning G."/>
            <person name="Degnan B.M."/>
            <person name="Rokhsar D.S."/>
        </authorList>
    </citation>
    <scope>NUCLEOTIDE SEQUENCE [LARGE SCALE GENOMIC DNA]</scope>
</reference>
<dbReference type="Pfam" id="PF02176">
    <property type="entry name" value="zf-TRAF"/>
    <property type="match status" value="2"/>
</dbReference>